<evidence type="ECO:0000313" key="5">
    <source>
        <dbReference type="EMBL" id="QFQ30080.2"/>
    </source>
</evidence>
<reference evidence="5 6" key="1">
    <citation type="submission" date="2019-09" db="EMBL/GenBank/DDBJ databases">
        <title>Complete Genome Sequence of Janibacter melonis M714 with both human health impact and industrial applications.</title>
        <authorList>
            <person name="Jin M."/>
            <person name="Zhao Q.R."/>
        </authorList>
    </citation>
    <scope>NUCLEOTIDE SEQUENCE [LARGE SCALE GENOMIC DNA]</scope>
    <source>
        <strain evidence="5 6">M714</strain>
    </source>
</reference>
<evidence type="ECO:0000256" key="2">
    <source>
        <dbReference type="SAM" id="Phobius"/>
    </source>
</evidence>
<dbReference type="Gene3D" id="2.60.120.260">
    <property type="entry name" value="Galactose-binding domain-like"/>
    <property type="match status" value="2"/>
</dbReference>
<feature type="transmembrane region" description="Helical" evidence="2">
    <location>
        <begin position="214"/>
        <end position="234"/>
    </location>
</feature>
<feature type="transmembrane region" description="Helical" evidence="2">
    <location>
        <begin position="287"/>
        <end position="309"/>
    </location>
</feature>
<dbReference type="KEGG" id="jme:EEW87_006780"/>
<feature type="signal peptide" evidence="3">
    <location>
        <begin position="1"/>
        <end position="25"/>
    </location>
</feature>
<accession>A0A5P8FLY5</accession>
<feature type="region of interest" description="Disordered" evidence="1">
    <location>
        <begin position="541"/>
        <end position="575"/>
    </location>
</feature>
<evidence type="ECO:0000259" key="4">
    <source>
        <dbReference type="Pfam" id="PF11847"/>
    </source>
</evidence>
<feature type="region of interest" description="Disordered" evidence="1">
    <location>
        <begin position="1072"/>
        <end position="1093"/>
    </location>
</feature>
<dbReference type="Pfam" id="PF11847">
    <property type="entry name" value="GT-C_AftD"/>
    <property type="match status" value="1"/>
</dbReference>
<feature type="region of interest" description="Disordered" evidence="1">
    <location>
        <begin position="1275"/>
        <end position="1311"/>
    </location>
</feature>
<dbReference type="SUPFAM" id="SSF49785">
    <property type="entry name" value="Galactose-binding domain-like"/>
    <property type="match status" value="2"/>
</dbReference>
<keyword evidence="3" id="KW-0732">Signal</keyword>
<dbReference type="RefSeq" id="WP_123091670.1">
    <property type="nucleotide sequence ID" value="NZ_CP044548.2"/>
</dbReference>
<feature type="transmembrane region" description="Helical" evidence="2">
    <location>
        <begin position="141"/>
        <end position="160"/>
    </location>
</feature>
<feature type="chain" id="PRO_5024924883" evidence="3">
    <location>
        <begin position="26"/>
        <end position="1431"/>
    </location>
</feature>
<gene>
    <name evidence="5" type="ORF">EEW87_006780</name>
</gene>
<organism evidence="5 6">
    <name type="scientific">Janibacter melonis</name>
    <dbReference type="NCBI Taxonomy" id="262209"/>
    <lineage>
        <taxon>Bacteria</taxon>
        <taxon>Bacillati</taxon>
        <taxon>Actinomycetota</taxon>
        <taxon>Actinomycetes</taxon>
        <taxon>Micrococcales</taxon>
        <taxon>Intrasporangiaceae</taxon>
        <taxon>Janibacter</taxon>
    </lineage>
</organism>
<evidence type="ECO:0000313" key="6">
    <source>
        <dbReference type="Proteomes" id="UP000271708"/>
    </source>
</evidence>
<dbReference type="EMBL" id="CP044548">
    <property type="protein sequence ID" value="QFQ30080.2"/>
    <property type="molecule type" value="Genomic_DNA"/>
</dbReference>
<keyword evidence="2" id="KW-0472">Membrane</keyword>
<protein>
    <submittedName>
        <fullName evidence="5">DUF3367 domain-containing protein</fullName>
    </submittedName>
</protein>
<feature type="transmembrane region" description="Helical" evidence="2">
    <location>
        <begin position="321"/>
        <end position="348"/>
    </location>
</feature>
<evidence type="ECO:0000256" key="1">
    <source>
        <dbReference type="SAM" id="MobiDB-lite"/>
    </source>
</evidence>
<keyword evidence="2" id="KW-1133">Transmembrane helix</keyword>
<feature type="transmembrane region" description="Helical" evidence="2">
    <location>
        <begin position="397"/>
        <end position="417"/>
    </location>
</feature>
<feature type="transmembrane region" description="Helical" evidence="2">
    <location>
        <begin position="172"/>
        <end position="202"/>
    </location>
</feature>
<feature type="transmembrane region" description="Helical" evidence="2">
    <location>
        <begin position="65"/>
        <end position="85"/>
    </location>
</feature>
<feature type="compositionally biased region" description="Basic and acidic residues" evidence="1">
    <location>
        <begin position="1275"/>
        <end position="1286"/>
    </location>
</feature>
<feature type="transmembrane region" description="Helical" evidence="2">
    <location>
        <begin position="1362"/>
        <end position="1381"/>
    </location>
</feature>
<feature type="transmembrane region" description="Helical" evidence="2">
    <location>
        <begin position="368"/>
        <end position="385"/>
    </location>
</feature>
<keyword evidence="2" id="KW-0812">Transmembrane</keyword>
<dbReference type="InterPro" id="IPR021798">
    <property type="entry name" value="AftD_N"/>
</dbReference>
<evidence type="ECO:0000256" key="3">
    <source>
        <dbReference type="SAM" id="SignalP"/>
    </source>
</evidence>
<feature type="transmembrane region" description="Helical" evidence="2">
    <location>
        <begin position="1214"/>
        <end position="1238"/>
    </location>
</feature>
<proteinExistence type="predicted"/>
<dbReference type="InterPro" id="IPR008979">
    <property type="entry name" value="Galactose-bd-like_sf"/>
</dbReference>
<feature type="domain" description="Alpha-(1-&gt;3)-arabinofuranosyltransferase N-terminal GT-C" evidence="4">
    <location>
        <begin position="19"/>
        <end position="665"/>
    </location>
</feature>
<feature type="transmembrane region" description="Helical" evidence="2">
    <location>
        <begin position="1324"/>
        <end position="1350"/>
    </location>
</feature>
<dbReference type="Proteomes" id="UP000271708">
    <property type="component" value="Chromosome"/>
</dbReference>
<dbReference type="GO" id="GO:0016740">
    <property type="term" value="F:transferase activity"/>
    <property type="evidence" value="ECO:0007669"/>
    <property type="project" value="InterPro"/>
</dbReference>
<sequence>MRRAVTGYRLTVALLLALLSTVVLANSWGVFQTDIKPEVYLAPGEMLRHYLSSWTSSPYLGSPNFNVGLVPVLLVTTALGALGLDPELSFKLFHLGLWVLAAWGASRLLRTLVPSASRWAGLVTGVAYVANPYTVTAGSTLAIALPLALLPVLLVAYVRALRAPRSWGWPAAFALVFAAMSGMNVAIVPVLQLLLLLPLAITVRHEQGLRWRQVLAVTARCGLLVVLLSLYWLVPAAAALTTGGQIVESSETLEGIAKVSSLTEVLRGLGLWAIYGRDASGPWVPQYAAYVAQPVFVLLTALWPAAALASLRWVPRRMERLIAVTTGLVAVVMVGLFPASGSSPFAWLLARSFDLVPALLAFRTTNKIGAGLALFFALALGLAAVQVVPRVLRTPGLAPVAVSGTLVALFAWTAPAFTGNLYISPLDVPGYWHDAARQVDAGDDRGRVLVLPGQTRSAYRWSLERPDDLPNSLFTRDAVIPETTPNTSAPGANFLAALDDTLQSGTEPRHETSVYARYLGADQVLLRHDVRWEPWGGARPGQTADALSGDPGLSGVANFGRPGENTLAPGSTPASQAEALLPPLQLYGVQDARPVVRATALDGQYLVAGDGWAVASMAAAGLLDENPGFRYAQDVSVDELRSTLQQERSRLVLTDTNQRRDAIPNRLTAGQGAPLPADVPLGISRTLGDDPADQSVLVTSGVQVSATSQGGAFFDLPYGVPQNAVDGDPSTSWLFGDFRRAEGTSLTASLPQAREIGRVRITPTALGDVRISELEVSAGGTTRRVPVEGTRPVSVDLGGAEADEVRVEVTGITGDGFSLVGISEIDLGDDLVAERTVRTPQTFDRLYGELSSAERAEFAQMPLDVLLRRVTGSASASDDTERFLVRDLSVPDDREYRASAHVRVDGDVEPVYDELLDDTRGWTMTSSAYDFYNPLVRASRAADGDAGTAWVPSQDMQDAWWQVSGPSRAVDRVVIRQEADAEGEGETQYASQVEVSVDGESVGRYDVGRGRTRLDLPEGTRGRTVRVTITRVDGRLAGRPARFTTIDTGRDVRVEPGDGSASCVSVATLDGEPVRMRPSDPAAPLAGPGSDGTTWRACERVELSAGEHQLRPVEGWQLDDLTLRDVQGRTVARPTPPPVTQVHDDLDLGTTVEVGPAFGPYVLSTGQGFDPRWRASIDGEDLGDPVVVDGYAVGWVVEDNAAHTVHIDFAPQRWANVALGVSLLTLLVCLVLLYRAVVPRAVRPGRERSPFARWRRRDDEAPALAGVTREHHDVFEDPDAGERVDATPDDAAADDAPSARAVGDAPPGATASHRRLPAALRTRVAAEVAVVLVGGFFLGVGGLLGGLAAVALARHPRARSGMLILGGVALVLAGVVLYVVLGRDVWPTVSADVVARSLVPHHVVAAGLVWAVTGALWRSVEKEDSDEPVEL</sequence>
<name>A0A5P8FLY5_9MICO</name>
<dbReference type="GeneID" id="59160857"/>